<gene>
    <name evidence="2" type="ORF">TEOVI_000242300</name>
</gene>
<feature type="region of interest" description="Disordered" evidence="1">
    <location>
        <begin position="1"/>
        <end position="35"/>
    </location>
</feature>
<sequence>MEDSNEVALRGLRTAPGTRRASPQGDTKLNLVPEPPLPRTGASMLTIPVVKLLHCAVRDVVEQQAPSLKCSLYDDEEVTNEVVNHLLHDTAVDGVTTLDVLTAKWRQVLSESLNANGTVSDAERATLPVTPGPSEAECNEILEPVTDAGVILSQSPASVNVLRLDCDSELSLDGLHTEDSQNTHADAHEFIDACLNGWLKDGHLVPGEKRNAFVSALRVVSDADSDVVVSDSHWDFWRGSLLACLEQPTIAWEAADLIVAFLCSRCSSTQKLLLVESVTRMLRQYSQQNESGRSPEVLLHLLHKLVLRLAGDIDLLLDDELGGLFHHVIESVIEHITYFGAVDPQGQWLKELLVRPALTRHVIRLPETQHALVSKLLDAFPTTHAVGLTLVMLPLWVQKHNTKGIFASLLSCVVNGVMTGTVRRDMVGDALVCIRRCARGLHYSRRYEYVNQICNILASSGSDTRVEDKNCGNDRRLWRLGLPLLLVFSVPSGHDCDKGYRLLPGQLRQLEKCLLRRTELWSEESPEDREIISSFWCEMLHWYAVQLRKVVKRVVKTVGSGVSRSAVPWDERHLVSISTVTPAWRELENILTNRGRHQPPDYTAVLQCMCSHSVLATSPQYFLQQNVQVPQRDRYALLNTKHEIWWLLMRWCSSAPLRHELFLATGRVLKLLTNSESTINETLLIVPVEELEGEVQVLHTIPTEEMEKRRRIALFQSIRLWIAALTPPVDTTPLTRWDVAGAFLQQIKRHWIDREQGDTSARLSFGDDSLLLLLCVYTIGTLTGAVLNGSGAHPPDLDNALRRILLDRRGFDPVQQLLLYLTTCADCSGLTDILAHRFDVVSEPLWRVEEYRNAKPTVSCSPLPVGQKELHLFKKHVGESLDQSYCASDGYYSSGMEQVLMLILQLHEGNIASAAASLGSFPLSTWEAYGGVKELSARIVESIRETHPHMEGLLRLHGVDLYYLSLLCTSRWLRDPWRAADVARTSVDIFVRRGWKAWENTVAESLCAYITMIHEQFQRHQSLLLCPWEETAVFPVSYFWASCITNKFTLVRSS</sequence>
<dbReference type="AlphaFoldDB" id="A0A1G4IFF7"/>
<organism evidence="2 3">
    <name type="scientific">Trypanosoma equiperdum</name>
    <dbReference type="NCBI Taxonomy" id="5694"/>
    <lineage>
        <taxon>Eukaryota</taxon>
        <taxon>Discoba</taxon>
        <taxon>Euglenozoa</taxon>
        <taxon>Kinetoplastea</taxon>
        <taxon>Metakinetoplastina</taxon>
        <taxon>Trypanosomatida</taxon>
        <taxon>Trypanosomatidae</taxon>
        <taxon>Trypanosoma</taxon>
    </lineage>
</organism>
<evidence type="ECO:0000313" key="3">
    <source>
        <dbReference type="Proteomes" id="UP000195570"/>
    </source>
</evidence>
<proteinExistence type="predicted"/>
<evidence type="ECO:0000256" key="1">
    <source>
        <dbReference type="SAM" id="MobiDB-lite"/>
    </source>
</evidence>
<reference evidence="2" key="1">
    <citation type="submission" date="2016-09" db="EMBL/GenBank/DDBJ databases">
        <authorList>
            <person name="Hebert L."/>
            <person name="Moumen B."/>
        </authorList>
    </citation>
    <scope>NUCLEOTIDE SEQUENCE [LARGE SCALE GENOMIC DNA]</scope>
    <source>
        <strain evidence="2">OVI</strain>
    </source>
</reference>
<dbReference type="GeneID" id="92376363"/>
<name>A0A1G4IFF7_TRYEQ</name>
<evidence type="ECO:0000313" key="2">
    <source>
        <dbReference type="EMBL" id="SCU70848.1"/>
    </source>
</evidence>
<dbReference type="RefSeq" id="XP_067081606.1">
    <property type="nucleotide sequence ID" value="XM_067225505.1"/>
</dbReference>
<dbReference type="EMBL" id="CZPT02001525">
    <property type="protein sequence ID" value="SCU70848.1"/>
    <property type="molecule type" value="Genomic_DNA"/>
</dbReference>
<comment type="caution">
    <text evidence="2">The sequence shown here is derived from an EMBL/GenBank/DDBJ whole genome shotgun (WGS) entry which is preliminary data.</text>
</comment>
<accession>A0A1G4IFF7</accession>
<keyword evidence="3" id="KW-1185">Reference proteome</keyword>
<dbReference type="VEuPathDB" id="TriTrypDB:TEOVI_000242300"/>
<protein>
    <submittedName>
        <fullName evidence="2">Uncharacterized protein</fullName>
    </submittedName>
</protein>
<dbReference type="Proteomes" id="UP000195570">
    <property type="component" value="Unassembled WGS sequence"/>
</dbReference>